<comment type="similarity">
    <text evidence="1">Belongs to the glycosyltransferase group 1 family. Glycosyltransferase 4 subfamily.</text>
</comment>
<reference evidence="4 6" key="1">
    <citation type="submission" date="2017-11" db="EMBL/GenBank/DDBJ databases">
        <title>Comparitive Functional Genomics of Dry Heat Resistant strains isolated from the Viking Spacecraft.</title>
        <authorList>
            <person name="Seuylemezian A."/>
            <person name="Cooper K."/>
            <person name="Vaishampayan P."/>
        </authorList>
    </citation>
    <scope>NUCLEOTIDE SEQUENCE [LARGE SCALE GENOMIC DNA]</scope>
    <source>
        <strain evidence="4 6">M4.6</strain>
    </source>
</reference>
<dbReference type="Proteomes" id="UP000234951">
    <property type="component" value="Unassembled WGS sequence"/>
</dbReference>
<reference evidence="5 7" key="2">
    <citation type="submission" date="2017-12" db="EMBL/GenBank/DDBJ databases">
        <title>Comparative Functional Genomics of Dry Heat Resistant strains isolated from the Viking Spacecraft.</title>
        <authorList>
            <person name="Seuylemezian A."/>
            <person name="Cooper K."/>
            <person name="Vaishampayan P."/>
        </authorList>
    </citation>
    <scope>NUCLEOTIDE SEQUENCE [LARGE SCALE GENOMIC DNA]</scope>
    <source>
        <strain evidence="5 7">ATCC 29669</strain>
    </source>
</reference>
<evidence type="ECO:0000313" key="7">
    <source>
        <dbReference type="Proteomes" id="UP000235114"/>
    </source>
</evidence>
<accession>A0A2N5GFW4</accession>
<comment type="caution">
    <text evidence="4">The sequence shown here is derived from an EMBL/GenBank/DDBJ whole genome shotgun (WGS) entry which is preliminary data.</text>
</comment>
<dbReference type="AlphaFoldDB" id="A0A2N5GFW4"/>
<gene>
    <name evidence="4" type="ORF">CU635_22140</name>
    <name evidence="5" type="ORF">CVD25_18805</name>
</gene>
<organism evidence="4 6">
    <name type="scientific">Bacillus canaveralius</name>
    <dbReference type="NCBI Taxonomy" id="1403243"/>
    <lineage>
        <taxon>Bacteria</taxon>
        <taxon>Bacillati</taxon>
        <taxon>Bacillota</taxon>
        <taxon>Bacilli</taxon>
        <taxon>Bacillales</taxon>
        <taxon>Bacillaceae</taxon>
        <taxon>Bacillus</taxon>
    </lineage>
</organism>
<dbReference type="PANTHER" id="PTHR12526:SF630">
    <property type="entry name" value="GLYCOSYLTRANSFERASE"/>
    <property type="match status" value="1"/>
</dbReference>
<proteinExistence type="inferred from homology"/>
<dbReference type="RefSeq" id="WP_101579520.1">
    <property type="nucleotide sequence ID" value="NZ_PGVA01000083.1"/>
</dbReference>
<evidence type="ECO:0000313" key="5">
    <source>
        <dbReference type="EMBL" id="PLR92063.1"/>
    </source>
</evidence>
<dbReference type="InterPro" id="IPR001296">
    <property type="entry name" value="Glyco_trans_1"/>
</dbReference>
<dbReference type="Pfam" id="PF00534">
    <property type="entry name" value="Glycos_transf_1"/>
    <property type="match status" value="1"/>
</dbReference>
<sequence>MKKKVLFCATVDYHFKAFHLPYLKWFKDQGWEVHVAASGKMMLPYVDEKYNIPIQRSPFSMKNIIAYKELKNIIDQNKYQIIHCHTPMGGVLARLAARFSRNNGTKLIYTAHGFHFCKGAPILNWFLYYPIEKVLAKYTDCLITINEEDNNLANKKNFKAQTIKHVHGVGVNTDLFFPVKTFHKSILRTEYGYNDEDFLMFYAAEFNKNKNQQLLIKSLARIKDEIPYSKLLLAGDGPLLEECKQLAIKLGVIGKVDFLGYRTDIVTLLKISDVAVASSLREGLPVNILEAMSCGLPIIASVNRGHSELVKNGLNGYIVPPNDIHQFSSRLIELFHSSELLTQMGIESQKIVKGYSLARVGLELSEIYSGYIVGEEHETKSKYSSAYL</sequence>
<evidence type="ECO:0000313" key="4">
    <source>
        <dbReference type="EMBL" id="PLR79632.1"/>
    </source>
</evidence>
<evidence type="ECO:0000256" key="1">
    <source>
        <dbReference type="ARBA" id="ARBA00009481"/>
    </source>
</evidence>
<keyword evidence="4" id="KW-0808">Transferase</keyword>
<keyword evidence="7" id="KW-1185">Reference proteome</keyword>
<dbReference type="OrthoDB" id="9806653at2"/>
<evidence type="ECO:0000259" key="2">
    <source>
        <dbReference type="Pfam" id="PF00534"/>
    </source>
</evidence>
<dbReference type="InterPro" id="IPR028098">
    <property type="entry name" value="Glyco_trans_4-like_N"/>
</dbReference>
<dbReference type="GO" id="GO:0016757">
    <property type="term" value="F:glycosyltransferase activity"/>
    <property type="evidence" value="ECO:0007669"/>
    <property type="project" value="InterPro"/>
</dbReference>
<feature type="domain" description="Glycosyltransferase subfamily 4-like N-terminal" evidence="3">
    <location>
        <begin position="4"/>
        <end position="146"/>
    </location>
</feature>
<dbReference type="CDD" id="cd03808">
    <property type="entry name" value="GT4_CapM-like"/>
    <property type="match status" value="1"/>
</dbReference>
<evidence type="ECO:0000259" key="3">
    <source>
        <dbReference type="Pfam" id="PF13477"/>
    </source>
</evidence>
<name>A0A2N5GFW4_9BACI</name>
<dbReference type="PANTHER" id="PTHR12526">
    <property type="entry name" value="GLYCOSYLTRANSFERASE"/>
    <property type="match status" value="1"/>
</dbReference>
<dbReference type="Proteomes" id="UP000235114">
    <property type="component" value="Unassembled WGS sequence"/>
</dbReference>
<dbReference type="Pfam" id="PF13477">
    <property type="entry name" value="Glyco_trans_4_2"/>
    <property type="match status" value="1"/>
</dbReference>
<feature type="domain" description="Glycosyl transferase family 1" evidence="2">
    <location>
        <begin position="188"/>
        <end position="349"/>
    </location>
</feature>
<dbReference type="SUPFAM" id="SSF53756">
    <property type="entry name" value="UDP-Glycosyltransferase/glycogen phosphorylase"/>
    <property type="match status" value="1"/>
</dbReference>
<evidence type="ECO:0000313" key="6">
    <source>
        <dbReference type="Proteomes" id="UP000234951"/>
    </source>
</evidence>
<dbReference type="EMBL" id="PGVD01000058">
    <property type="protein sequence ID" value="PLR92063.1"/>
    <property type="molecule type" value="Genomic_DNA"/>
</dbReference>
<dbReference type="Gene3D" id="3.40.50.2000">
    <property type="entry name" value="Glycogen Phosphorylase B"/>
    <property type="match status" value="2"/>
</dbReference>
<protein>
    <submittedName>
        <fullName evidence="4">Glycosyltransferase family 1 protein</fullName>
    </submittedName>
</protein>
<dbReference type="EMBL" id="PGVA01000083">
    <property type="protein sequence ID" value="PLR79632.1"/>
    <property type="molecule type" value="Genomic_DNA"/>
</dbReference>